<dbReference type="Gene3D" id="3.10.350.10">
    <property type="entry name" value="LysM domain"/>
    <property type="match status" value="2"/>
</dbReference>
<accession>A0A5S3WHV4</accession>
<dbReference type="SUPFAM" id="SSF54106">
    <property type="entry name" value="LysM domain"/>
    <property type="match status" value="2"/>
</dbReference>
<dbReference type="EMBL" id="PNCI01000042">
    <property type="protein sequence ID" value="TMP26777.1"/>
    <property type="molecule type" value="Genomic_DNA"/>
</dbReference>
<dbReference type="SMART" id="SM00257">
    <property type="entry name" value="LysM"/>
    <property type="match status" value="2"/>
</dbReference>
<keyword evidence="3" id="KW-0732">Signal</keyword>
<dbReference type="InterPro" id="IPR000189">
    <property type="entry name" value="Transglyc_AS"/>
</dbReference>
<organism evidence="5 6">
    <name type="scientific">Pseudoalteromonas rubra</name>
    <dbReference type="NCBI Taxonomy" id="43658"/>
    <lineage>
        <taxon>Bacteria</taxon>
        <taxon>Pseudomonadati</taxon>
        <taxon>Pseudomonadota</taxon>
        <taxon>Gammaproteobacteria</taxon>
        <taxon>Alteromonadales</taxon>
        <taxon>Pseudoalteromonadaceae</taxon>
        <taxon>Pseudoalteromonas</taxon>
    </lineage>
</organism>
<name>A0A5S3WHV4_9GAMM</name>
<comment type="caution">
    <text evidence="5">The sequence shown here is derived from an EMBL/GenBank/DDBJ whole genome shotgun (WGS) entry which is preliminary data.</text>
</comment>
<dbReference type="PROSITE" id="PS51782">
    <property type="entry name" value="LYSM"/>
    <property type="match status" value="2"/>
</dbReference>
<evidence type="ECO:0000313" key="6">
    <source>
        <dbReference type="Proteomes" id="UP000310249"/>
    </source>
</evidence>
<dbReference type="CDD" id="cd00118">
    <property type="entry name" value="LysM"/>
    <property type="match status" value="2"/>
</dbReference>
<dbReference type="PANTHER" id="PTHR33734:SF22">
    <property type="entry name" value="MEMBRANE-BOUND LYTIC MUREIN TRANSGLYCOSYLASE D"/>
    <property type="match status" value="1"/>
</dbReference>
<dbReference type="PROSITE" id="PS00922">
    <property type="entry name" value="TRANSGLYCOSYLASE"/>
    <property type="match status" value="1"/>
</dbReference>
<dbReference type="Proteomes" id="UP000310249">
    <property type="component" value="Unassembled WGS sequence"/>
</dbReference>
<dbReference type="PROSITE" id="PS51257">
    <property type="entry name" value="PROKAR_LIPOPROTEIN"/>
    <property type="match status" value="1"/>
</dbReference>
<dbReference type="RefSeq" id="WP_138552232.1">
    <property type="nucleotide sequence ID" value="NZ_PNCH01000035.1"/>
</dbReference>
<dbReference type="SUPFAM" id="SSF53955">
    <property type="entry name" value="Lysozyme-like"/>
    <property type="match status" value="1"/>
</dbReference>
<feature type="domain" description="LysM" evidence="4">
    <location>
        <begin position="325"/>
        <end position="368"/>
    </location>
</feature>
<dbReference type="CDD" id="cd16894">
    <property type="entry name" value="MltD-like"/>
    <property type="match status" value="1"/>
</dbReference>
<dbReference type="AlphaFoldDB" id="A0A5S3WHV4"/>
<evidence type="ECO:0000256" key="1">
    <source>
        <dbReference type="ARBA" id="ARBA00007734"/>
    </source>
</evidence>
<dbReference type="InterPro" id="IPR008258">
    <property type="entry name" value="Transglycosylase_SLT_dom_1"/>
</dbReference>
<protein>
    <submittedName>
        <fullName evidence="5">Lytic transglycosylase</fullName>
    </submittedName>
</protein>
<feature type="domain" description="LysM" evidence="4">
    <location>
        <begin position="375"/>
        <end position="418"/>
    </location>
</feature>
<dbReference type="InterPro" id="IPR036779">
    <property type="entry name" value="LysM_dom_sf"/>
</dbReference>
<reference evidence="6" key="2">
    <citation type="submission" date="2019-06" db="EMBL/GenBank/DDBJ databases">
        <title>Co-occurence of chitin degradation, pigmentation and bioactivity in marine Pseudoalteromonas.</title>
        <authorList>
            <person name="Sonnenschein E.C."/>
            <person name="Bech P.K."/>
        </authorList>
    </citation>
    <scope>NUCLEOTIDE SEQUENCE [LARGE SCALE GENOMIC DNA]</scope>
    <source>
        <strain evidence="6">S2676</strain>
    </source>
</reference>
<dbReference type="InterPro" id="IPR018392">
    <property type="entry name" value="LysM"/>
</dbReference>
<gene>
    <name evidence="5" type="ORF">CWB99_17585</name>
</gene>
<dbReference type="InterPro" id="IPR023346">
    <property type="entry name" value="Lysozyme-like_dom_sf"/>
</dbReference>
<feature type="compositionally biased region" description="Polar residues" evidence="2">
    <location>
        <begin position="24"/>
        <end position="40"/>
    </location>
</feature>
<dbReference type="GO" id="GO:0016020">
    <property type="term" value="C:membrane"/>
    <property type="evidence" value="ECO:0007669"/>
    <property type="project" value="InterPro"/>
</dbReference>
<dbReference type="Pfam" id="PF01476">
    <property type="entry name" value="LysM"/>
    <property type="match status" value="2"/>
</dbReference>
<dbReference type="Pfam" id="PF01464">
    <property type="entry name" value="SLT"/>
    <property type="match status" value="1"/>
</dbReference>
<dbReference type="GO" id="GO:0000270">
    <property type="term" value="P:peptidoglycan metabolic process"/>
    <property type="evidence" value="ECO:0007669"/>
    <property type="project" value="InterPro"/>
</dbReference>
<dbReference type="Gene3D" id="1.10.530.10">
    <property type="match status" value="1"/>
</dbReference>
<sequence length="423" mass="48085">MPARILPLLMTLLLLTGCNTTPPDSTSADEGVTNQHSQPQYAPVADQPLPALPTPHTSDDVWQRIRMQLSFASSTHPRVLKRVNWYLQHPNYMHTISARAEPYLYYLVTEVERRGLPIELALMPLIESDFNAQAYSQKHASGLWQLTPLIAKHYGVTINPWFDGRQDLIQSTGAALDFLTYLHQRFDGDWYHAIAAYNTGEGRVATAIANNRKAGKSTDFFSLKLPRQTQHYVPKLLAAAALLKQQRMHFPAIANQPAFTQLAMDKAVILPNEHNWAELAVLNPGFRRFPVLLSGPGHLLVPRDREQEWQLVAAEFQALPDTRWQQVVVRRGDSLSRIAQQHDITVSELRQFNQLSNNLIRIGQTLLLPSRSEKLDYVVKRGDSLWRIARQFGVSVKDLKRWNQRDNNQLRLGETLAIHLTAP</sequence>
<evidence type="ECO:0000256" key="2">
    <source>
        <dbReference type="SAM" id="MobiDB-lite"/>
    </source>
</evidence>
<dbReference type="OrthoDB" id="9815002at2"/>
<evidence type="ECO:0000313" key="5">
    <source>
        <dbReference type="EMBL" id="TMP26777.1"/>
    </source>
</evidence>
<evidence type="ECO:0000259" key="4">
    <source>
        <dbReference type="PROSITE" id="PS51782"/>
    </source>
</evidence>
<dbReference type="GO" id="GO:0008932">
    <property type="term" value="F:lytic endotransglycosylase activity"/>
    <property type="evidence" value="ECO:0007669"/>
    <property type="project" value="TreeGrafter"/>
</dbReference>
<dbReference type="PANTHER" id="PTHR33734">
    <property type="entry name" value="LYSM DOMAIN-CONTAINING GPI-ANCHORED PROTEIN 2"/>
    <property type="match status" value="1"/>
</dbReference>
<proteinExistence type="inferred from homology"/>
<evidence type="ECO:0000256" key="3">
    <source>
        <dbReference type="SAM" id="SignalP"/>
    </source>
</evidence>
<reference evidence="5 6" key="1">
    <citation type="submission" date="2018-01" db="EMBL/GenBank/DDBJ databases">
        <authorList>
            <person name="Paulsen S."/>
            <person name="Gram L.K."/>
        </authorList>
    </citation>
    <scope>NUCLEOTIDE SEQUENCE [LARGE SCALE GENOMIC DNA]</scope>
    <source>
        <strain evidence="5 6">S2676</strain>
    </source>
</reference>
<comment type="similarity">
    <text evidence="1">Belongs to the transglycosylase Slt family.</text>
</comment>
<feature type="region of interest" description="Disordered" evidence="2">
    <location>
        <begin position="21"/>
        <end position="53"/>
    </location>
</feature>
<feature type="chain" id="PRO_5024321933" evidence="3">
    <location>
        <begin position="21"/>
        <end position="423"/>
    </location>
</feature>
<feature type="signal peptide" evidence="3">
    <location>
        <begin position="1"/>
        <end position="20"/>
    </location>
</feature>